<dbReference type="AlphaFoldDB" id="A0A7K1YAR3"/>
<dbReference type="PANTHER" id="PTHR33387">
    <property type="entry name" value="RMLC-LIKE JELLY ROLL FOLD PROTEIN"/>
    <property type="match status" value="1"/>
</dbReference>
<proteinExistence type="predicted"/>
<protein>
    <recommendedName>
        <fullName evidence="1">DUF985 domain-containing protein</fullName>
    </recommendedName>
</protein>
<accession>A0A7K1YAR3</accession>
<organism evidence="2 3">
    <name type="scientific">Hufsiella arboris</name>
    <dbReference type="NCBI Taxonomy" id="2695275"/>
    <lineage>
        <taxon>Bacteria</taxon>
        <taxon>Pseudomonadati</taxon>
        <taxon>Bacteroidota</taxon>
        <taxon>Sphingobacteriia</taxon>
        <taxon>Sphingobacteriales</taxon>
        <taxon>Sphingobacteriaceae</taxon>
        <taxon>Hufsiella</taxon>
    </lineage>
</organism>
<dbReference type="PANTHER" id="PTHR33387:SF3">
    <property type="entry name" value="DUF985 DOMAIN-CONTAINING PROTEIN"/>
    <property type="match status" value="1"/>
</dbReference>
<evidence type="ECO:0000259" key="1">
    <source>
        <dbReference type="Pfam" id="PF06172"/>
    </source>
</evidence>
<keyword evidence="3" id="KW-1185">Reference proteome</keyword>
<dbReference type="InterPro" id="IPR011051">
    <property type="entry name" value="RmlC_Cupin_sf"/>
</dbReference>
<dbReference type="EMBL" id="WVHT01000005">
    <property type="protein sequence ID" value="MXV51673.1"/>
    <property type="molecule type" value="Genomic_DNA"/>
</dbReference>
<dbReference type="InterPro" id="IPR009327">
    <property type="entry name" value="Cupin_DUF985"/>
</dbReference>
<feature type="domain" description="DUF985" evidence="1">
    <location>
        <begin position="7"/>
        <end position="144"/>
    </location>
</feature>
<dbReference type="SUPFAM" id="SSF51182">
    <property type="entry name" value="RmlC-like cupins"/>
    <property type="match status" value="1"/>
</dbReference>
<name>A0A7K1YAR3_9SPHI</name>
<dbReference type="RefSeq" id="WP_160844856.1">
    <property type="nucleotide sequence ID" value="NZ_WVHT01000005.1"/>
</dbReference>
<evidence type="ECO:0000313" key="2">
    <source>
        <dbReference type="EMBL" id="MXV51673.1"/>
    </source>
</evidence>
<dbReference type="CDD" id="cd06121">
    <property type="entry name" value="cupin_YML079wp"/>
    <property type="match status" value="1"/>
</dbReference>
<sequence length="165" mass="19284">MEYSASYFIEKFQLAEHPEGGYFREVYRSEEKVLRQGLPQRFTGDRNLSTSIYFLLECHQFSAFHRIKSDELWHFYYGSPLTVYVIHPSGDLEKIKLGNDPENGCTFQAVVKAGCWFASQPETQFSLVGCTVAPGFDFEDFEMAEKRKLREQFPQHFELINRLSQ</sequence>
<reference evidence="2 3" key="1">
    <citation type="submission" date="2019-11" db="EMBL/GenBank/DDBJ databases">
        <title>Pedobacter sp. HMF7647 Genome sequencing and assembly.</title>
        <authorList>
            <person name="Kang H."/>
            <person name="Kim H."/>
            <person name="Joh K."/>
        </authorList>
    </citation>
    <scope>NUCLEOTIDE SEQUENCE [LARGE SCALE GENOMIC DNA]</scope>
    <source>
        <strain evidence="2 3">HMF7647</strain>
    </source>
</reference>
<dbReference type="Proteomes" id="UP000466586">
    <property type="component" value="Unassembled WGS sequence"/>
</dbReference>
<gene>
    <name evidence="2" type="ORF">GS399_11880</name>
</gene>
<dbReference type="InterPro" id="IPR039935">
    <property type="entry name" value="YML079W-like"/>
</dbReference>
<dbReference type="Gene3D" id="2.60.120.10">
    <property type="entry name" value="Jelly Rolls"/>
    <property type="match status" value="1"/>
</dbReference>
<evidence type="ECO:0000313" key="3">
    <source>
        <dbReference type="Proteomes" id="UP000466586"/>
    </source>
</evidence>
<dbReference type="Pfam" id="PF06172">
    <property type="entry name" value="Cupin_5"/>
    <property type="match status" value="1"/>
</dbReference>
<comment type="caution">
    <text evidence="2">The sequence shown here is derived from an EMBL/GenBank/DDBJ whole genome shotgun (WGS) entry which is preliminary data.</text>
</comment>
<dbReference type="InterPro" id="IPR014710">
    <property type="entry name" value="RmlC-like_jellyroll"/>
</dbReference>